<dbReference type="Pfam" id="PF04991">
    <property type="entry name" value="LicD"/>
    <property type="match status" value="1"/>
</dbReference>
<sequence>MYTYLPLNYYYNDPKYLRKLVNIGKKVLEIFNHNNIRYFAWVGTLLGAVRHDGLIPWDDDIDLGIDEQETYRIWEIEDQFTKAGLKLSANPQDGRIVYKVREIDPGPGKKVWVDIFPFIKKNDGMWHRVMGRYKPIPDKELFPTTWGNFHGTPIKIPGDYRAVMNTWFGEDWGTAAVLSIPHRVFHIHHYIKSPVWTFKVPFKKPQKWQKIGDNWVMPPQQSIDTIVCTKEFII</sequence>
<feature type="domain" description="LicD/FKTN/FKRP nucleotidyltransferase" evidence="1">
    <location>
        <begin position="33"/>
        <end position="81"/>
    </location>
</feature>
<name>A0A481YZX7_9VIRU</name>
<organism evidence="2">
    <name type="scientific">Marseillevirus LCMAC202</name>
    <dbReference type="NCBI Taxonomy" id="2506606"/>
    <lineage>
        <taxon>Viruses</taxon>
        <taxon>Varidnaviria</taxon>
        <taxon>Bamfordvirae</taxon>
        <taxon>Nucleocytoviricota</taxon>
        <taxon>Megaviricetes</taxon>
        <taxon>Pimascovirales</taxon>
        <taxon>Pimascovirales incertae sedis</taxon>
        <taxon>Marseilleviridae</taxon>
    </lineage>
</organism>
<dbReference type="GO" id="GO:0009100">
    <property type="term" value="P:glycoprotein metabolic process"/>
    <property type="evidence" value="ECO:0007669"/>
    <property type="project" value="UniProtKB-ARBA"/>
</dbReference>
<accession>A0A481YZX7</accession>
<protein>
    <submittedName>
        <fullName evidence="2">LicD family protein</fullName>
    </submittedName>
</protein>
<evidence type="ECO:0000259" key="1">
    <source>
        <dbReference type="Pfam" id="PF04991"/>
    </source>
</evidence>
<dbReference type="PANTHER" id="PTHR13627:SF31">
    <property type="entry name" value="RIBITOL 5-PHOSPHATE TRANSFERASE FKRP"/>
    <property type="match status" value="1"/>
</dbReference>
<dbReference type="InterPro" id="IPR007074">
    <property type="entry name" value="LicD/FKTN/FKRP_NTP_transf"/>
</dbReference>
<proteinExistence type="predicted"/>
<dbReference type="InterPro" id="IPR052613">
    <property type="entry name" value="LicD_transferase"/>
</dbReference>
<dbReference type="PANTHER" id="PTHR13627">
    <property type="entry name" value="FUKUTIN RELATED PROTEIN"/>
    <property type="match status" value="1"/>
</dbReference>
<evidence type="ECO:0000313" key="2">
    <source>
        <dbReference type="EMBL" id="QBK88016.1"/>
    </source>
</evidence>
<gene>
    <name evidence="2" type="ORF">LCMAC202_03780</name>
</gene>
<reference evidence="2" key="1">
    <citation type="journal article" date="2019" name="MBio">
        <title>Virus Genomes from Deep Sea Sediments Expand the Ocean Megavirome and Support Independent Origins of Viral Gigantism.</title>
        <authorList>
            <person name="Backstrom D."/>
            <person name="Yutin N."/>
            <person name="Jorgensen S.L."/>
            <person name="Dharamshi J."/>
            <person name="Homa F."/>
            <person name="Zaremba-Niedwiedzka K."/>
            <person name="Spang A."/>
            <person name="Wolf Y.I."/>
            <person name="Koonin E.V."/>
            <person name="Ettema T.J."/>
        </authorList>
    </citation>
    <scope>NUCLEOTIDE SEQUENCE</scope>
</reference>
<dbReference type="EMBL" id="MK500373">
    <property type="protein sequence ID" value="QBK88016.1"/>
    <property type="molecule type" value="Genomic_DNA"/>
</dbReference>